<evidence type="ECO:0000313" key="2">
    <source>
        <dbReference type="Proteomes" id="UP000285750"/>
    </source>
</evidence>
<protein>
    <submittedName>
        <fullName evidence="1">Uncharacterized protein</fullName>
    </submittedName>
</protein>
<sequence>MERSLQELDSAILQKPMFHKYHEVRLDSFKQELSQTHDLWKAYHLCGSLFYEYLHFQADSSLHYIEQKAQLLPLLKAPHLQDEIHINRAEVYNIKGMYTESLAELQATPPDK</sequence>
<reference evidence="1 2" key="1">
    <citation type="submission" date="2018-08" db="EMBL/GenBank/DDBJ databases">
        <title>A genome reference for cultivated species of the human gut microbiota.</title>
        <authorList>
            <person name="Zou Y."/>
            <person name="Xue W."/>
            <person name="Luo G."/>
        </authorList>
    </citation>
    <scope>NUCLEOTIDE SEQUENCE [LARGE SCALE GENOMIC DNA]</scope>
    <source>
        <strain evidence="1 2">AF24-16AC</strain>
    </source>
</reference>
<evidence type="ECO:0000313" key="1">
    <source>
        <dbReference type="EMBL" id="RGS07971.1"/>
    </source>
</evidence>
<organism evidence="1 2">
    <name type="scientific">Phocaeicola plebeius</name>
    <dbReference type="NCBI Taxonomy" id="310297"/>
    <lineage>
        <taxon>Bacteria</taxon>
        <taxon>Pseudomonadati</taxon>
        <taxon>Bacteroidota</taxon>
        <taxon>Bacteroidia</taxon>
        <taxon>Bacteroidales</taxon>
        <taxon>Bacteroidaceae</taxon>
        <taxon>Phocaeicola</taxon>
    </lineage>
</organism>
<comment type="caution">
    <text evidence="1">The sequence shown here is derived from an EMBL/GenBank/DDBJ whole genome shotgun (WGS) entry which is preliminary data.</text>
</comment>
<accession>A0A412H6N4</accession>
<dbReference type="AlphaFoldDB" id="A0A412H6N4"/>
<name>A0A412H6N4_9BACT</name>
<proteinExistence type="predicted"/>
<dbReference type="Proteomes" id="UP000285750">
    <property type="component" value="Unassembled WGS sequence"/>
</dbReference>
<dbReference type="EMBL" id="QRUY01000012">
    <property type="protein sequence ID" value="RGS07971.1"/>
    <property type="molecule type" value="Genomic_DNA"/>
</dbReference>
<gene>
    <name evidence="1" type="ORF">DWY14_06895</name>
</gene>
<dbReference type="RefSeq" id="WP_118431051.1">
    <property type="nucleotide sequence ID" value="NZ_CATVWJ010000041.1"/>
</dbReference>